<accession>A0A9P3GHZ2</accession>
<proteinExistence type="predicted"/>
<evidence type="ECO:0000313" key="1">
    <source>
        <dbReference type="EMBL" id="GJE94634.1"/>
    </source>
</evidence>
<dbReference type="Proteomes" id="UP000703269">
    <property type="component" value="Unassembled WGS sequence"/>
</dbReference>
<evidence type="ECO:0000313" key="2">
    <source>
        <dbReference type="Proteomes" id="UP000703269"/>
    </source>
</evidence>
<gene>
    <name evidence="1" type="ORF">PsYK624_108050</name>
</gene>
<organism evidence="1 2">
    <name type="scientific">Phanerochaete sordida</name>
    <dbReference type="NCBI Taxonomy" id="48140"/>
    <lineage>
        <taxon>Eukaryota</taxon>
        <taxon>Fungi</taxon>
        <taxon>Dikarya</taxon>
        <taxon>Basidiomycota</taxon>
        <taxon>Agaricomycotina</taxon>
        <taxon>Agaricomycetes</taxon>
        <taxon>Polyporales</taxon>
        <taxon>Phanerochaetaceae</taxon>
        <taxon>Phanerochaete</taxon>
    </lineage>
</organism>
<comment type="caution">
    <text evidence="1">The sequence shown here is derived from an EMBL/GenBank/DDBJ whole genome shotgun (WGS) entry which is preliminary data.</text>
</comment>
<reference evidence="1 2" key="1">
    <citation type="submission" date="2021-08" db="EMBL/GenBank/DDBJ databases">
        <title>Draft Genome Sequence of Phanerochaete sordida strain YK-624.</title>
        <authorList>
            <person name="Mori T."/>
            <person name="Dohra H."/>
            <person name="Suzuki T."/>
            <person name="Kawagishi H."/>
            <person name="Hirai H."/>
        </authorList>
    </citation>
    <scope>NUCLEOTIDE SEQUENCE [LARGE SCALE GENOMIC DNA]</scope>
    <source>
        <strain evidence="1 2">YK-624</strain>
    </source>
</reference>
<dbReference type="AlphaFoldDB" id="A0A9P3GHZ2"/>
<keyword evidence="2" id="KW-1185">Reference proteome</keyword>
<name>A0A9P3GHZ2_9APHY</name>
<sequence>MHRNLASLHVGECNMCTTPRRAMSPHTVPRSLQHENTPFKPERRLPCAGIHNRSCEVPVHICRWFRIP</sequence>
<dbReference type="EMBL" id="BPQB01000042">
    <property type="protein sequence ID" value="GJE94634.1"/>
    <property type="molecule type" value="Genomic_DNA"/>
</dbReference>
<protein>
    <submittedName>
        <fullName evidence="1">Uncharacterized protein</fullName>
    </submittedName>
</protein>